<protein>
    <submittedName>
        <fullName evidence="2">Uncharacterized protein LOC107805237</fullName>
    </submittedName>
</protein>
<sequence length="143" mass="16369">MSLLFQENSVRTPFRAEFLGGKNLWVVKLCRIRHRNSSCFCLLRDGGRSFSLFQAQPGLVQMVGFDGNLASHRYFTGSKGRVSMSSESSLRIIDPEDNAASVLSQHESAIVEENKRLRLRMLEMWDIWSNCRDHQVQSLDFPS</sequence>
<dbReference type="RefSeq" id="XP_075111159.1">
    <property type="nucleotide sequence ID" value="XM_075255058.1"/>
</dbReference>
<dbReference type="Proteomes" id="UP000790787">
    <property type="component" value="Chromosome 6"/>
</dbReference>
<name>A0AC58UNT9_TOBAC</name>
<organism evidence="1 2">
    <name type="scientific">Nicotiana tabacum</name>
    <name type="common">Common tobacco</name>
    <dbReference type="NCBI Taxonomy" id="4097"/>
    <lineage>
        <taxon>Eukaryota</taxon>
        <taxon>Viridiplantae</taxon>
        <taxon>Streptophyta</taxon>
        <taxon>Embryophyta</taxon>
        <taxon>Tracheophyta</taxon>
        <taxon>Spermatophyta</taxon>
        <taxon>Magnoliopsida</taxon>
        <taxon>eudicotyledons</taxon>
        <taxon>Gunneridae</taxon>
        <taxon>Pentapetalae</taxon>
        <taxon>asterids</taxon>
        <taxon>lamiids</taxon>
        <taxon>Solanales</taxon>
        <taxon>Solanaceae</taxon>
        <taxon>Nicotianoideae</taxon>
        <taxon>Nicotianeae</taxon>
        <taxon>Nicotiana</taxon>
    </lineage>
</organism>
<accession>A0AC58UNT9</accession>
<evidence type="ECO:0000313" key="2">
    <source>
        <dbReference type="RefSeq" id="XP_075111159.1"/>
    </source>
</evidence>
<proteinExistence type="predicted"/>
<gene>
    <name evidence="2" type="primary">LOC107805237</name>
</gene>
<keyword evidence="1" id="KW-1185">Reference proteome</keyword>
<reference evidence="1" key="1">
    <citation type="journal article" date="2014" name="Nat. Commun.">
        <title>The tobacco genome sequence and its comparison with those of tomato and potato.</title>
        <authorList>
            <person name="Sierro N."/>
            <person name="Battey J.N."/>
            <person name="Ouadi S."/>
            <person name="Bakaher N."/>
            <person name="Bovet L."/>
            <person name="Willig A."/>
            <person name="Goepfert S."/>
            <person name="Peitsch M.C."/>
            <person name="Ivanov N.V."/>
        </authorList>
    </citation>
    <scope>NUCLEOTIDE SEQUENCE [LARGE SCALE GENOMIC DNA]</scope>
</reference>
<evidence type="ECO:0000313" key="1">
    <source>
        <dbReference type="Proteomes" id="UP000790787"/>
    </source>
</evidence>
<reference evidence="2" key="2">
    <citation type="submission" date="2025-08" db="UniProtKB">
        <authorList>
            <consortium name="RefSeq"/>
        </authorList>
    </citation>
    <scope>IDENTIFICATION</scope>
    <source>
        <tissue evidence="2">Leaf</tissue>
    </source>
</reference>